<protein>
    <submittedName>
        <fullName evidence="1">Uncharacterized protein</fullName>
    </submittedName>
</protein>
<evidence type="ECO:0000313" key="1">
    <source>
        <dbReference type="EMBL" id="GMH50521.1"/>
    </source>
</evidence>
<dbReference type="InterPro" id="IPR002347">
    <property type="entry name" value="SDR_fam"/>
</dbReference>
<dbReference type="Proteomes" id="UP001165160">
    <property type="component" value="Unassembled WGS sequence"/>
</dbReference>
<comment type="caution">
    <text evidence="1">The sequence shown here is derived from an EMBL/GenBank/DDBJ whole genome shotgun (WGS) entry which is preliminary data.</text>
</comment>
<dbReference type="PANTHER" id="PTHR43431:SF7">
    <property type="entry name" value="OXIDOREDUCTASE, SHORT CHAIN DEHYDROGENASE_REDUCTASE FAMILY (AFU_ORTHOLOGUE AFUA_5G14000)"/>
    <property type="match status" value="1"/>
</dbReference>
<sequence>MLSRASLRIPSSLSSTYRTLTKKTSNLGGALIIGAGPGLGKSLVKRFKLSGYITGASRRTVGGLDFLSSSLDRSYDGYDARNEEHVKAMFSDFDEACDGNIQVVVFNIGANIKFPILDTTKRKFEKCWEMACLSGFLVGKEAASHMLSKPPSPPSGLGTIIFTGASASLRGSSSFSAFSVAKGGLRQLSQSMSRELGPKNIHVCHVVIDGAVDSPFIHEMFSDKIDKLPEHCIINPDEVAESYMHLHMQTVRGRSCWTHEMDLRPSLEKW</sequence>
<dbReference type="PANTHER" id="PTHR43431">
    <property type="entry name" value="OXIDOREDUCTASE, SHORT CHAIN DEHYDROGENASE/REDUCTASE FAMILY (AFU_ORTHOLOGUE AFUA_5G14000)"/>
    <property type="match status" value="1"/>
</dbReference>
<reference evidence="2" key="1">
    <citation type="journal article" date="2023" name="Commun. Biol.">
        <title>Genome analysis of Parmales, the sister group of diatoms, reveals the evolutionary specialization of diatoms from phago-mixotrophs to photoautotrophs.</title>
        <authorList>
            <person name="Ban H."/>
            <person name="Sato S."/>
            <person name="Yoshikawa S."/>
            <person name="Yamada K."/>
            <person name="Nakamura Y."/>
            <person name="Ichinomiya M."/>
            <person name="Sato N."/>
            <person name="Blanc-Mathieu R."/>
            <person name="Endo H."/>
            <person name="Kuwata A."/>
            <person name="Ogata H."/>
        </authorList>
    </citation>
    <scope>NUCLEOTIDE SEQUENCE [LARGE SCALE GENOMIC DNA]</scope>
    <source>
        <strain evidence="2">NIES 3699</strain>
    </source>
</reference>
<evidence type="ECO:0000313" key="2">
    <source>
        <dbReference type="Proteomes" id="UP001165160"/>
    </source>
</evidence>
<dbReference type="Gene3D" id="3.40.50.720">
    <property type="entry name" value="NAD(P)-binding Rossmann-like Domain"/>
    <property type="match status" value="1"/>
</dbReference>
<dbReference type="AlphaFoldDB" id="A0A9W6ZE05"/>
<dbReference type="Pfam" id="PF00106">
    <property type="entry name" value="adh_short"/>
    <property type="match status" value="1"/>
</dbReference>
<dbReference type="PRINTS" id="PR00081">
    <property type="entry name" value="GDHRDH"/>
</dbReference>
<accession>A0A9W6ZE05</accession>
<proteinExistence type="predicted"/>
<organism evidence="1 2">
    <name type="scientific">Triparma verrucosa</name>
    <dbReference type="NCBI Taxonomy" id="1606542"/>
    <lineage>
        <taxon>Eukaryota</taxon>
        <taxon>Sar</taxon>
        <taxon>Stramenopiles</taxon>
        <taxon>Ochrophyta</taxon>
        <taxon>Bolidophyceae</taxon>
        <taxon>Parmales</taxon>
        <taxon>Triparmaceae</taxon>
        <taxon>Triparma</taxon>
    </lineage>
</organism>
<dbReference type="EMBL" id="BRXX01000633">
    <property type="protein sequence ID" value="GMH50521.1"/>
    <property type="molecule type" value="Genomic_DNA"/>
</dbReference>
<name>A0A9W6ZE05_9STRA</name>
<dbReference type="InterPro" id="IPR036291">
    <property type="entry name" value="NAD(P)-bd_dom_sf"/>
</dbReference>
<gene>
    <name evidence="1" type="ORF">TrVE_jg6348</name>
</gene>
<dbReference type="SUPFAM" id="SSF51735">
    <property type="entry name" value="NAD(P)-binding Rossmann-fold domains"/>
    <property type="match status" value="1"/>
</dbReference>
<keyword evidence="2" id="KW-1185">Reference proteome</keyword>